<keyword evidence="3" id="KW-0695">RNA-directed DNA polymerase</keyword>
<protein>
    <submittedName>
        <fullName evidence="3">RNA-directed DNA polymerase</fullName>
    </submittedName>
</protein>
<comment type="similarity">
    <text evidence="1">Belongs to the bacterial reverse transcriptase family.</text>
</comment>
<keyword evidence="3" id="KW-0548">Nucleotidyltransferase</keyword>
<keyword evidence="3" id="KW-0808">Transferase</keyword>
<evidence type="ECO:0000256" key="1">
    <source>
        <dbReference type="ARBA" id="ARBA00034120"/>
    </source>
</evidence>
<dbReference type="Proteomes" id="UP000585226">
    <property type="component" value="Unassembled WGS sequence"/>
</dbReference>
<feature type="domain" description="Reverse transcriptase" evidence="2">
    <location>
        <begin position="1"/>
        <end position="280"/>
    </location>
</feature>
<gene>
    <name evidence="3" type="ORF">HX893_07165</name>
</gene>
<comment type="caution">
    <text evidence="3">The sequence shown here is derived from an EMBL/GenBank/DDBJ whole genome shotgun (WGS) entry which is preliminary data.</text>
</comment>
<evidence type="ECO:0000313" key="4">
    <source>
        <dbReference type="Proteomes" id="UP000585226"/>
    </source>
</evidence>
<dbReference type="RefSeq" id="WP_177110691.1">
    <property type="nucleotide sequence ID" value="NZ_JACASD010000015.1"/>
</dbReference>
<dbReference type="CDD" id="cd01646">
    <property type="entry name" value="RT_Bac_retron_I"/>
    <property type="match status" value="1"/>
</dbReference>
<reference evidence="3 4" key="1">
    <citation type="submission" date="2020-04" db="EMBL/GenBank/DDBJ databases">
        <title>Molecular characterization of pseudomonads from Agaricus bisporus reveal novel blotch 2 pathogens in Western Europe.</title>
        <authorList>
            <person name="Taparia T."/>
            <person name="Krijger M."/>
            <person name="Haynes E."/>
            <person name="Elpinstone J.G."/>
            <person name="Noble R."/>
            <person name="Van Der Wolf J."/>
        </authorList>
    </citation>
    <scope>NUCLEOTIDE SEQUENCE [LARGE SCALE GENOMIC DNA]</scope>
    <source>
        <strain evidence="3 4">P8021</strain>
    </source>
</reference>
<dbReference type="PANTHER" id="PTHR34047:SF8">
    <property type="entry name" value="PROTEIN YKFC"/>
    <property type="match status" value="1"/>
</dbReference>
<dbReference type="AlphaFoldDB" id="A0A7Y8FZH0"/>
<name>A0A7Y8FZH0_9PSED</name>
<sequence length="536" mass="61088">MPIIKTETFRLAIKNVAKFGDTDIFPYPIENHIFNDKADGVVAVLESIDKDFDAAVKNIPILTTKNLSVVGYSGFRWGTQIDPIWNVYLLALVLTIADQIESKRLGPDIVFSYRFKPDEHSGSLFDKEVGWQSFQSASVTHAHDNAYVLRCDISDFYPRIYHHRLENALKKATSNGDIIKRIMTILQSISDNVSYGLPVGGAAARILSELLLNRVDRLLVSESITFCRFVDDFVVFAKNKEEAYSALISLNDLLLTNEGLSLQKTKTRIMTSKEFLSTSEFSAPEEHEADRDTEERAFRRLRVYFDPYSQTAESDYEKLKAELSKFDIVGMLGRELSKSRIDEGLSRRLISALKHLSPAVQNDAVKSLINSLDLLYPIYPAVMLLCRGLLETLEGNVKEELFAKLRGLISSGSYITQVPTNLSYTLRVLSADYSEESERLLSLLYKQPLSMMIKRDIILMMAHRGADHWVSNCRKSYSTLTVWERRAMLISSYILEDEGRHWRDSVKHELNDFEKLILTWAADSKQKNPQGWRVPV</sequence>
<dbReference type="GO" id="GO:0003964">
    <property type="term" value="F:RNA-directed DNA polymerase activity"/>
    <property type="evidence" value="ECO:0007669"/>
    <property type="project" value="UniProtKB-KW"/>
</dbReference>
<dbReference type="InterPro" id="IPR000477">
    <property type="entry name" value="RT_dom"/>
</dbReference>
<evidence type="ECO:0000259" key="2">
    <source>
        <dbReference type="PROSITE" id="PS50878"/>
    </source>
</evidence>
<evidence type="ECO:0000313" key="3">
    <source>
        <dbReference type="EMBL" id="NWE87908.1"/>
    </source>
</evidence>
<dbReference type="PANTHER" id="PTHR34047">
    <property type="entry name" value="NUCLEAR INTRON MATURASE 1, MITOCHONDRIAL-RELATED"/>
    <property type="match status" value="1"/>
</dbReference>
<organism evidence="3 4">
    <name type="scientific">Pseudomonas reactans</name>
    <dbReference type="NCBI Taxonomy" id="117680"/>
    <lineage>
        <taxon>Bacteria</taxon>
        <taxon>Pseudomonadati</taxon>
        <taxon>Pseudomonadota</taxon>
        <taxon>Gammaproteobacteria</taxon>
        <taxon>Pseudomonadales</taxon>
        <taxon>Pseudomonadaceae</taxon>
        <taxon>Pseudomonas</taxon>
    </lineage>
</organism>
<dbReference type="InterPro" id="IPR051083">
    <property type="entry name" value="GrpII_Intron_Splice-Mob/Def"/>
</dbReference>
<proteinExistence type="inferred from homology"/>
<dbReference type="PROSITE" id="PS50878">
    <property type="entry name" value="RT_POL"/>
    <property type="match status" value="1"/>
</dbReference>
<dbReference type="EMBL" id="JACASD010000015">
    <property type="protein sequence ID" value="NWE87908.1"/>
    <property type="molecule type" value="Genomic_DNA"/>
</dbReference>
<dbReference type="Pfam" id="PF00078">
    <property type="entry name" value="RVT_1"/>
    <property type="match status" value="1"/>
</dbReference>
<accession>A0A7Y8FZH0</accession>